<evidence type="ECO:0000313" key="6">
    <source>
        <dbReference type="Proteomes" id="UP000588586"/>
    </source>
</evidence>
<accession>A0A849HN31</accession>
<dbReference type="GO" id="GO:0016491">
    <property type="term" value="F:oxidoreductase activity"/>
    <property type="evidence" value="ECO:0007669"/>
    <property type="project" value="InterPro"/>
</dbReference>
<feature type="binding site" evidence="2">
    <location>
        <position position="111"/>
    </location>
    <ligand>
        <name>substrate</name>
    </ligand>
</feature>
<feature type="active site" description="Proton donor" evidence="1">
    <location>
        <position position="53"/>
    </location>
</feature>
<dbReference type="InterPro" id="IPR020471">
    <property type="entry name" value="AKR"/>
</dbReference>
<reference evidence="5 6" key="1">
    <citation type="submission" date="2020-04" db="EMBL/GenBank/DDBJ databases">
        <title>Knoellia sp. isolate from air conditioner.</title>
        <authorList>
            <person name="Chea S."/>
            <person name="Kim D.-U."/>
        </authorList>
    </citation>
    <scope>NUCLEOTIDE SEQUENCE [LARGE SCALE GENOMIC DNA]</scope>
    <source>
        <strain evidence="5 6">DB2414S</strain>
    </source>
</reference>
<dbReference type="PANTHER" id="PTHR43638">
    <property type="entry name" value="OXIDOREDUCTASE, ALDO/KETO REDUCTASE FAMILY PROTEIN"/>
    <property type="match status" value="1"/>
</dbReference>
<dbReference type="AlphaFoldDB" id="A0A849HN31"/>
<dbReference type="InterPro" id="IPR036812">
    <property type="entry name" value="NAD(P)_OxRdtase_dom_sf"/>
</dbReference>
<proteinExistence type="predicted"/>
<dbReference type="InterPro" id="IPR023210">
    <property type="entry name" value="NADP_OxRdtase_dom"/>
</dbReference>
<sequence>MRRIALAGGDSVPVLGLGTWGWGEDPGRRGDEIAALRTGIELGLTLVDTAEMYGGGAAEEVLAEALAGHRDEVFVVSKVLPSNASRSGTVAACERSLERLSTDRIDLYLLHWQGSHPVEDTLAAFQQLVDDGKIRHWGVSNFDHTDLAKLEQVPGSEGLATDQVLYNLSRRGPEYDLFPWCADHDLLVMAYSPIEQGRILGDPTLGEVAAAHGISPAAAALAWVLRRDGLCTIPKASSPEHVHDNAAALEVDLTREDLDALDRAFPPAGPRPLEML</sequence>
<feature type="site" description="Lowers pKa of active site Tyr" evidence="3">
    <location>
        <position position="78"/>
    </location>
</feature>
<dbReference type="RefSeq" id="WP_171245062.1">
    <property type="nucleotide sequence ID" value="NZ_JABEPQ010000005.1"/>
</dbReference>
<dbReference type="Proteomes" id="UP000588586">
    <property type="component" value="Unassembled WGS sequence"/>
</dbReference>
<evidence type="ECO:0000256" key="1">
    <source>
        <dbReference type="PIRSR" id="PIRSR000097-1"/>
    </source>
</evidence>
<evidence type="ECO:0000259" key="4">
    <source>
        <dbReference type="Pfam" id="PF00248"/>
    </source>
</evidence>
<gene>
    <name evidence="5" type="ORF">HJG52_18315</name>
</gene>
<keyword evidence="6" id="KW-1185">Reference proteome</keyword>
<dbReference type="EMBL" id="JABEPQ010000005">
    <property type="protein sequence ID" value="NNM47944.1"/>
    <property type="molecule type" value="Genomic_DNA"/>
</dbReference>
<feature type="domain" description="NADP-dependent oxidoreductase" evidence="4">
    <location>
        <begin position="15"/>
        <end position="263"/>
    </location>
</feature>
<name>A0A849HN31_9MICO</name>
<dbReference type="CDD" id="cd19138">
    <property type="entry name" value="AKR_YeaE"/>
    <property type="match status" value="1"/>
</dbReference>
<protein>
    <submittedName>
        <fullName evidence="5">Aldo/keto reductase</fullName>
    </submittedName>
</protein>
<dbReference type="PRINTS" id="PR00069">
    <property type="entry name" value="ALDKETRDTASE"/>
</dbReference>
<comment type="caution">
    <text evidence="5">The sequence shown here is derived from an EMBL/GenBank/DDBJ whole genome shotgun (WGS) entry which is preliminary data.</text>
</comment>
<dbReference type="Pfam" id="PF00248">
    <property type="entry name" value="Aldo_ket_red"/>
    <property type="match status" value="1"/>
</dbReference>
<evidence type="ECO:0000256" key="3">
    <source>
        <dbReference type="PIRSR" id="PIRSR000097-3"/>
    </source>
</evidence>
<dbReference type="PIRSF" id="PIRSF000097">
    <property type="entry name" value="AKR"/>
    <property type="match status" value="1"/>
</dbReference>
<evidence type="ECO:0000313" key="5">
    <source>
        <dbReference type="EMBL" id="NNM47944.1"/>
    </source>
</evidence>
<dbReference type="PANTHER" id="PTHR43638:SF3">
    <property type="entry name" value="ALDEHYDE REDUCTASE"/>
    <property type="match status" value="1"/>
</dbReference>
<organism evidence="5 6">
    <name type="scientific">Knoellia koreensis</name>
    <dbReference type="NCBI Taxonomy" id="2730921"/>
    <lineage>
        <taxon>Bacteria</taxon>
        <taxon>Bacillati</taxon>
        <taxon>Actinomycetota</taxon>
        <taxon>Actinomycetes</taxon>
        <taxon>Micrococcales</taxon>
        <taxon>Intrasporangiaceae</taxon>
        <taxon>Knoellia</taxon>
    </lineage>
</organism>
<evidence type="ECO:0000256" key="2">
    <source>
        <dbReference type="PIRSR" id="PIRSR000097-2"/>
    </source>
</evidence>
<dbReference type="Gene3D" id="3.20.20.100">
    <property type="entry name" value="NADP-dependent oxidoreductase domain"/>
    <property type="match status" value="1"/>
</dbReference>
<dbReference type="SUPFAM" id="SSF51430">
    <property type="entry name" value="NAD(P)-linked oxidoreductase"/>
    <property type="match status" value="1"/>
</dbReference>